<dbReference type="Pfam" id="PF13377">
    <property type="entry name" value="Peripla_BP_3"/>
    <property type="match status" value="1"/>
</dbReference>
<dbReference type="AlphaFoldDB" id="A0A7W3SQN7"/>
<evidence type="ECO:0000256" key="2">
    <source>
        <dbReference type="ARBA" id="ARBA00023125"/>
    </source>
</evidence>
<dbReference type="SUPFAM" id="SSF53822">
    <property type="entry name" value="Periplasmic binding protein-like I"/>
    <property type="match status" value="1"/>
</dbReference>
<evidence type="ECO:0000256" key="1">
    <source>
        <dbReference type="ARBA" id="ARBA00023015"/>
    </source>
</evidence>
<reference evidence="5 6" key="1">
    <citation type="submission" date="2020-08" db="EMBL/GenBank/DDBJ databases">
        <title>Genomic Encyclopedia of Type Strains, Phase III (KMG-III): the genomes of soil and plant-associated and newly described type strains.</title>
        <authorList>
            <person name="Whitman W."/>
        </authorList>
    </citation>
    <scope>NUCLEOTIDE SEQUENCE [LARGE SCALE GENOMIC DNA]</scope>
    <source>
        <strain evidence="5 6">CECT 8693</strain>
    </source>
</reference>
<organism evidence="5 6">
    <name type="scientific">Fontibacillus solani</name>
    <dbReference type="NCBI Taxonomy" id="1572857"/>
    <lineage>
        <taxon>Bacteria</taxon>
        <taxon>Bacillati</taxon>
        <taxon>Bacillota</taxon>
        <taxon>Bacilli</taxon>
        <taxon>Bacillales</taxon>
        <taxon>Paenibacillaceae</taxon>
        <taxon>Fontibacillus</taxon>
    </lineage>
</organism>
<protein>
    <submittedName>
        <fullName evidence="5">LacI family transcriptional regulator</fullName>
    </submittedName>
</protein>
<dbReference type="PROSITE" id="PS50932">
    <property type="entry name" value="HTH_LACI_2"/>
    <property type="match status" value="1"/>
</dbReference>
<dbReference type="InterPro" id="IPR010982">
    <property type="entry name" value="Lambda_DNA-bd_dom_sf"/>
</dbReference>
<comment type="caution">
    <text evidence="5">The sequence shown here is derived from an EMBL/GenBank/DDBJ whole genome shotgun (WGS) entry which is preliminary data.</text>
</comment>
<dbReference type="GO" id="GO:0003700">
    <property type="term" value="F:DNA-binding transcription factor activity"/>
    <property type="evidence" value="ECO:0007669"/>
    <property type="project" value="TreeGrafter"/>
</dbReference>
<dbReference type="Gene3D" id="1.10.260.40">
    <property type="entry name" value="lambda repressor-like DNA-binding domains"/>
    <property type="match status" value="1"/>
</dbReference>
<dbReference type="SMART" id="SM00354">
    <property type="entry name" value="HTH_LACI"/>
    <property type="match status" value="1"/>
</dbReference>
<keyword evidence="2" id="KW-0238">DNA-binding</keyword>
<evidence type="ECO:0000313" key="5">
    <source>
        <dbReference type="EMBL" id="MBA9084475.1"/>
    </source>
</evidence>
<keyword evidence="6" id="KW-1185">Reference proteome</keyword>
<dbReference type="InterPro" id="IPR000843">
    <property type="entry name" value="HTH_LacI"/>
</dbReference>
<accession>A0A7W3SQN7</accession>
<keyword evidence="1" id="KW-0805">Transcription regulation</keyword>
<dbReference type="SUPFAM" id="SSF47413">
    <property type="entry name" value="lambda repressor-like DNA-binding domains"/>
    <property type="match status" value="1"/>
</dbReference>
<evidence type="ECO:0000313" key="6">
    <source>
        <dbReference type="Proteomes" id="UP000567067"/>
    </source>
</evidence>
<gene>
    <name evidence="5" type="ORF">FHR92_000932</name>
</gene>
<dbReference type="InterPro" id="IPR046335">
    <property type="entry name" value="LacI/GalR-like_sensor"/>
</dbReference>
<proteinExistence type="predicted"/>
<dbReference type="CDD" id="cd06267">
    <property type="entry name" value="PBP1_LacI_sugar_binding-like"/>
    <property type="match status" value="1"/>
</dbReference>
<dbReference type="RefSeq" id="WP_182534510.1">
    <property type="nucleotide sequence ID" value="NZ_JACJIP010000004.1"/>
</dbReference>
<dbReference type="GO" id="GO:0000976">
    <property type="term" value="F:transcription cis-regulatory region binding"/>
    <property type="evidence" value="ECO:0007669"/>
    <property type="project" value="TreeGrafter"/>
</dbReference>
<feature type="domain" description="HTH lacI-type" evidence="4">
    <location>
        <begin position="4"/>
        <end position="58"/>
    </location>
</feature>
<dbReference type="PANTHER" id="PTHR30146:SF149">
    <property type="entry name" value="HTH-TYPE TRANSCRIPTIONAL REGULATOR EBGR"/>
    <property type="match status" value="1"/>
</dbReference>
<dbReference type="Pfam" id="PF00356">
    <property type="entry name" value="LacI"/>
    <property type="match status" value="1"/>
</dbReference>
<dbReference type="Gene3D" id="3.40.50.2300">
    <property type="match status" value="2"/>
</dbReference>
<evidence type="ECO:0000256" key="3">
    <source>
        <dbReference type="ARBA" id="ARBA00023163"/>
    </source>
</evidence>
<keyword evidence="3" id="KW-0804">Transcription</keyword>
<evidence type="ECO:0000259" key="4">
    <source>
        <dbReference type="PROSITE" id="PS50932"/>
    </source>
</evidence>
<dbReference type="InterPro" id="IPR028082">
    <property type="entry name" value="Peripla_BP_I"/>
</dbReference>
<dbReference type="Proteomes" id="UP000567067">
    <property type="component" value="Unassembled WGS sequence"/>
</dbReference>
<dbReference type="CDD" id="cd01392">
    <property type="entry name" value="HTH_LacI"/>
    <property type="match status" value="1"/>
</dbReference>
<dbReference type="EMBL" id="JACJIP010000004">
    <property type="protein sequence ID" value="MBA9084475.1"/>
    <property type="molecule type" value="Genomic_DNA"/>
</dbReference>
<dbReference type="PANTHER" id="PTHR30146">
    <property type="entry name" value="LACI-RELATED TRANSCRIPTIONAL REPRESSOR"/>
    <property type="match status" value="1"/>
</dbReference>
<name>A0A7W3SQN7_9BACL</name>
<sequence>MASITIIDIAKMCGVGVTTVSRAINNHPDISEETKAMIMQVIKENHYVPNNSARNLKRSASKTIAVLIKGITNAFFNRLIQVFEKEIQQKKYSFILQRVDDKEDELEVAIELEKEKRLRGIVFLGGYFSHAKEKLEQLSVPYVLCTIGMTEEFDPNEYSSVSVDDFKESYKMVDYLCSQGHKKIALISATMDDVSIGKLRLEGYKKALADHGLAYNERLVRCMKEDLESYSMKNGYVVTKELLESEDEFTAIFAISDSLAIGACKAIFEAGKRIPEDYSVAGFDGVDISYYYNPSITTIRQPAEDIAEETIKILFDLIHKKTTHIHKVFPAELVVRESTMRIEQG</sequence>